<dbReference type="GO" id="GO:0032299">
    <property type="term" value="C:ribonuclease H2 complex"/>
    <property type="evidence" value="ECO:0007669"/>
    <property type="project" value="TreeGrafter"/>
</dbReference>
<comment type="cofactor">
    <cofactor evidence="2">
        <name>Mg(2+)</name>
        <dbReference type="ChEBI" id="CHEBI:18420"/>
    </cofactor>
</comment>
<gene>
    <name evidence="15" type="ORF">ABS33_05805</name>
</gene>
<keyword evidence="8 12" id="KW-0479">Metal-binding</keyword>
<evidence type="ECO:0000256" key="5">
    <source>
        <dbReference type="ARBA" id="ARBA00008378"/>
    </source>
</evidence>
<dbReference type="Proteomes" id="UP000051220">
    <property type="component" value="Unassembled WGS sequence"/>
</dbReference>
<dbReference type="InterPro" id="IPR012295">
    <property type="entry name" value="TBP_dom_sf"/>
</dbReference>
<feature type="domain" description="RNase H type-2" evidence="14">
    <location>
        <begin position="91"/>
        <end position="306"/>
    </location>
</feature>
<comment type="caution">
    <text evidence="15">The sequence shown here is derived from an EMBL/GenBank/DDBJ whole genome shotgun (WGS) entry which is preliminary data.</text>
</comment>
<comment type="function">
    <text evidence="3 13">Endonuclease that specifically degrades the RNA of RNA-DNA hybrids.</text>
</comment>
<dbReference type="InterPro" id="IPR004641">
    <property type="entry name" value="RNase_HIII"/>
</dbReference>
<evidence type="ECO:0000256" key="13">
    <source>
        <dbReference type="RuleBase" id="RU003515"/>
    </source>
</evidence>
<dbReference type="EMBL" id="LIDN01000205">
    <property type="protein sequence ID" value="KRP32783.1"/>
    <property type="molecule type" value="Genomic_DNA"/>
</dbReference>
<dbReference type="PIRSF" id="PIRSF037748">
    <property type="entry name" value="RnhC"/>
    <property type="match status" value="1"/>
</dbReference>
<dbReference type="NCBIfam" id="TIGR00716">
    <property type="entry name" value="rnhC"/>
    <property type="match status" value="1"/>
</dbReference>
<feature type="binding site" evidence="12">
    <location>
        <position position="97"/>
    </location>
    <ligand>
        <name>a divalent metal cation</name>
        <dbReference type="ChEBI" id="CHEBI:60240"/>
    </ligand>
</feature>
<dbReference type="GO" id="GO:0006298">
    <property type="term" value="P:mismatch repair"/>
    <property type="evidence" value="ECO:0007669"/>
    <property type="project" value="TreeGrafter"/>
</dbReference>
<evidence type="ECO:0000256" key="3">
    <source>
        <dbReference type="ARBA" id="ARBA00004065"/>
    </source>
</evidence>
<evidence type="ECO:0000256" key="2">
    <source>
        <dbReference type="ARBA" id="ARBA00001946"/>
    </source>
</evidence>
<evidence type="ECO:0000256" key="9">
    <source>
        <dbReference type="ARBA" id="ARBA00022759"/>
    </source>
</evidence>
<keyword evidence="9 12" id="KW-0255">Endonuclease</keyword>
<reference evidence="15 16" key="1">
    <citation type="submission" date="2015-10" db="EMBL/GenBank/DDBJ databases">
        <title>Metagenome-Assembled Genomes uncover a global brackish microbiome.</title>
        <authorList>
            <person name="Hugerth L.W."/>
            <person name="Larsson J."/>
            <person name="Alneberg J."/>
            <person name="Lindh M.V."/>
            <person name="Legrand C."/>
            <person name="Pinhassi J."/>
            <person name="Andersson A.F."/>
        </authorList>
    </citation>
    <scope>NUCLEOTIDE SEQUENCE [LARGE SCALE GENOMIC DNA]</scope>
    <source>
        <strain evidence="15">BACL9 MAG-120924-bin69</strain>
    </source>
</reference>
<dbReference type="PANTHER" id="PTHR10954">
    <property type="entry name" value="RIBONUCLEASE H2 SUBUNIT A"/>
    <property type="match status" value="1"/>
</dbReference>
<dbReference type="Gene3D" id="3.30.420.10">
    <property type="entry name" value="Ribonuclease H-like superfamily/Ribonuclease H"/>
    <property type="match status" value="1"/>
</dbReference>
<feature type="binding site" evidence="12">
    <location>
        <position position="98"/>
    </location>
    <ligand>
        <name>a divalent metal cation</name>
        <dbReference type="ChEBI" id="CHEBI:60240"/>
    </ligand>
</feature>
<evidence type="ECO:0000256" key="12">
    <source>
        <dbReference type="PROSITE-ProRule" id="PRU01319"/>
    </source>
</evidence>
<dbReference type="GO" id="GO:0043137">
    <property type="term" value="P:DNA replication, removal of RNA primer"/>
    <property type="evidence" value="ECO:0007669"/>
    <property type="project" value="TreeGrafter"/>
</dbReference>
<sequence>MADTMFTHKLTEAQVLRLRETVTEKGFVMGPLEYGHFSARKGKCVLQMYLSGKLVVAGKEAREFIEFVLEPEILGEARLGYEKVRNPEMYQPHFGIDESGKGDLFGPLVVAGVYVDEDTADRLVEIGVRDSKTITTDKKIGELADEIRQTVRGGMELVAIGPARYSELYKKFGNLNRMLAWAHGKVIANLHAKVPSCPRALSDQFGNPRLIEGELRKQEVEIQLEQRTKAESDIAVAAASILARAEFVQALGRLSMEAGVELAKGAGAGVKKQAIEIYEKQGRNGLAKLCKTHFRTFAEAVGDPVAPKVDWKKGKG</sequence>
<dbReference type="GO" id="GO:0004523">
    <property type="term" value="F:RNA-DNA hybrid ribonuclease activity"/>
    <property type="evidence" value="ECO:0007669"/>
    <property type="project" value="UniProtKB-UniRule"/>
</dbReference>
<dbReference type="AlphaFoldDB" id="A0A0R2XA70"/>
<evidence type="ECO:0000256" key="1">
    <source>
        <dbReference type="ARBA" id="ARBA00000077"/>
    </source>
</evidence>
<keyword evidence="6" id="KW-0963">Cytoplasm</keyword>
<evidence type="ECO:0000256" key="7">
    <source>
        <dbReference type="ARBA" id="ARBA00022722"/>
    </source>
</evidence>
<dbReference type="SUPFAM" id="SSF53098">
    <property type="entry name" value="Ribonuclease H-like"/>
    <property type="match status" value="1"/>
</dbReference>
<dbReference type="GO" id="GO:0046872">
    <property type="term" value="F:metal ion binding"/>
    <property type="evidence" value="ECO:0007669"/>
    <property type="project" value="UniProtKB-KW"/>
</dbReference>
<evidence type="ECO:0000256" key="4">
    <source>
        <dbReference type="ARBA" id="ARBA00004496"/>
    </source>
</evidence>
<comment type="cofactor">
    <cofactor evidence="12">
        <name>Mn(2+)</name>
        <dbReference type="ChEBI" id="CHEBI:29035"/>
    </cofactor>
    <cofactor evidence="12">
        <name>Mg(2+)</name>
        <dbReference type="ChEBI" id="CHEBI:18420"/>
    </cofactor>
    <text evidence="12">Manganese or magnesium. Binds 1 divalent metal ion per monomer in the absence of substrate. May bind a second metal ion after substrate binding.</text>
</comment>
<dbReference type="Pfam" id="PF01351">
    <property type="entry name" value="RNase_HII"/>
    <property type="match status" value="1"/>
</dbReference>
<keyword evidence="7 12" id="KW-0540">Nuclease</keyword>
<keyword evidence="11" id="KW-0460">Magnesium</keyword>
<evidence type="ECO:0000256" key="8">
    <source>
        <dbReference type="ARBA" id="ARBA00022723"/>
    </source>
</evidence>
<evidence type="ECO:0000256" key="6">
    <source>
        <dbReference type="ARBA" id="ARBA00022490"/>
    </source>
</evidence>
<evidence type="ECO:0000313" key="15">
    <source>
        <dbReference type="EMBL" id="KRP32783.1"/>
    </source>
</evidence>
<evidence type="ECO:0000256" key="11">
    <source>
        <dbReference type="ARBA" id="ARBA00022842"/>
    </source>
</evidence>
<keyword evidence="10 12" id="KW-0378">Hydrolase</keyword>
<dbReference type="InterPro" id="IPR036397">
    <property type="entry name" value="RNaseH_sf"/>
</dbReference>
<evidence type="ECO:0000256" key="10">
    <source>
        <dbReference type="ARBA" id="ARBA00022801"/>
    </source>
</evidence>
<evidence type="ECO:0000259" key="14">
    <source>
        <dbReference type="PROSITE" id="PS51975"/>
    </source>
</evidence>
<organism evidence="15 16">
    <name type="scientific">Verrucomicrobia subdivision 6 bacterium BACL9 MAG-120924-bin69</name>
    <dbReference type="NCBI Taxonomy" id="1655635"/>
    <lineage>
        <taxon>Bacteria</taxon>
        <taxon>Pseudomonadati</taxon>
        <taxon>Verrucomicrobiota</taxon>
        <taxon>Verrucomicrobiia</taxon>
        <taxon>Verrucomicrobiales</taxon>
        <taxon>Verrucomicrobia subdivision 6</taxon>
    </lineage>
</organism>
<comment type="subcellular location">
    <subcellularLocation>
        <location evidence="4">Cytoplasm</location>
    </subcellularLocation>
</comment>
<evidence type="ECO:0000313" key="16">
    <source>
        <dbReference type="Proteomes" id="UP000051220"/>
    </source>
</evidence>
<name>A0A0R2XA70_9BACT</name>
<dbReference type="InterPro" id="IPR012337">
    <property type="entry name" value="RNaseH-like_sf"/>
</dbReference>
<dbReference type="GO" id="GO:0003723">
    <property type="term" value="F:RNA binding"/>
    <property type="evidence" value="ECO:0007669"/>
    <property type="project" value="UniProtKB-UniRule"/>
</dbReference>
<proteinExistence type="inferred from homology"/>
<dbReference type="Gene3D" id="3.30.310.10">
    <property type="entry name" value="TATA-Binding Protein"/>
    <property type="match status" value="1"/>
</dbReference>
<dbReference type="EC" id="3.1.26.4" evidence="13"/>
<comment type="catalytic activity">
    <reaction evidence="1 12 13">
        <text>Endonucleolytic cleavage to 5'-phosphomonoester.</text>
        <dbReference type="EC" id="3.1.26.4"/>
    </reaction>
</comment>
<comment type="similarity">
    <text evidence="5">Belongs to the RNase HII family. RnhC subfamily.</text>
</comment>
<dbReference type="PROSITE" id="PS51975">
    <property type="entry name" value="RNASE_H_2"/>
    <property type="match status" value="1"/>
</dbReference>
<accession>A0A0R2XA70</accession>
<dbReference type="CDD" id="cd06590">
    <property type="entry name" value="RNase_HII_bacteria_HIII_like"/>
    <property type="match status" value="1"/>
</dbReference>
<feature type="binding site" evidence="12">
    <location>
        <position position="203"/>
    </location>
    <ligand>
        <name>a divalent metal cation</name>
        <dbReference type="ChEBI" id="CHEBI:60240"/>
    </ligand>
</feature>
<dbReference type="InterPro" id="IPR024567">
    <property type="entry name" value="RNase_HII/HIII_dom"/>
</dbReference>
<dbReference type="GO" id="GO:0005737">
    <property type="term" value="C:cytoplasm"/>
    <property type="evidence" value="ECO:0007669"/>
    <property type="project" value="UniProtKB-SubCell"/>
</dbReference>
<protein>
    <recommendedName>
        <fullName evidence="13">Ribonuclease</fullName>
        <ecNumber evidence="13">3.1.26.4</ecNumber>
    </recommendedName>
</protein>
<dbReference type="InterPro" id="IPR001352">
    <property type="entry name" value="RNase_HII/HIII"/>
</dbReference>
<dbReference type="PANTHER" id="PTHR10954:SF23">
    <property type="entry name" value="RIBONUCLEASE"/>
    <property type="match status" value="1"/>
</dbReference>